<dbReference type="Proteomes" id="UP001157134">
    <property type="component" value="Unassembled WGS sequence"/>
</dbReference>
<reference evidence="1 2" key="1">
    <citation type="submission" date="2023-03" db="EMBL/GenBank/DDBJ databases">
        <title>Thalassotalea loyana LMG 22536T draft genome sequence.</title>
        <authorList>
            <person name="Sawabe T."/>
        </authorList>
    </citation>
    <scope>NUCLEOTIDE SEQUENCE [LARGE SCALE GENOMIC DNA]</scope>
    <source>
        <strain evidence="1 2">LMG 22536</strain>
    </source>
</reference>
<sequence length="101" mass="11721">MGNLNKAEWKRLSKQLMSLKPELRDIEADQWLVAFAQKAMSEKLTDARMKGRGGWWTTDCDTEFLKELLKEHVDKGDMRDVMNIAAMIWFRQAASIESLSE</sequence>
<gene>
    <name evidence="1" type="ORF">tloyanaT_13210</name>
</gene>
<proteinExistence type="predicted"/>
<name>A0ABQ6HCB3_9GAMM</name>
<comment type="caution">
    <text evidence="1">The sequence shown here is derived from an EMBL/GenBank/DDBJ whole genome shotgun (WGS) entry which is preliminary data.</text>
</comment>
<dbReference type="EMBL" id="BSSV01000002">
    <property type="protein sequence ID" value="GLX85069.1"/>
    <property type="molecule type" value="Genomic_DNA"/>
</dbReference>
<keyword evidence="2" id="KW-1185">Reference proteome</keyword>
<evidence type="ECO:0000313" key="2">
    <source>
        <dbReference type="Proteomes" id="UP001157134"/>
    </source>
</evidence>
<dbReference type="RefSeq" id="WP_284296819.1">
    <property type="nucleotide sequence ID" value="NZ_BSSV01000002.1"/>
</dbReference>
<evidence type="ECO:0000313" key="1">
    <source>
        <dbReference type="EMBL" id="GLX85069.1"/>
    </source>
</evidence>
<accession>A0ABQ6HCB3</accession>
<protein>
    <submittedName>
        <fullName evidence="1">Uncharacterized protein</fullName>
    </submittedName>
</protein>
<organism evidence="1 2">
    <name type="scientific">Thalassotalea loyana</name>
    <dbReference type="NCBI Taxonomy" id="280483"/>
    <lineage>
        <taxon>Bacteria</taxon>
        <taxon>Pseudomonadati</taxon>
        <taxon>Pseudomonadota</taxon>
        <taxon>Gammaproteobacteria</taxon>
        <taxon>Alteromonadales</taxon>
        <taxon>Colwelliaceae</taxon>
        <taxon>Thalassotalea</taxon>
    </lineage>
</organism>